<feature type="domain" description="Ubiquitin fusion degradation protein UFD1 N-terminal subdomain 2" evidence="6">
    <location>
        <begin position="110"/>
        <end position="187"/>
    </location>
</feature>
<reference evidence="7 8" key="1">
    <citation type="submission" date="2006-10" db="EMBL/GenBank/DDBJ databases">
        <title>The Genome Sequence of Batrachochytrium dendrobatidis JEL423.</title>
        <authorList>
            <consortium name="The Broad Institute Genome Sequencing Platform"/>
            <person name="Birren B."/>
            <person name="Lander E."/>
            <person name="Galagan J."/>
            <person name="Cuomo C."/>
            <person name="Devon K."/>
            <person name="Jaffe D."/>
            <person name="Butler J."/>
            <person name="Alvarez P."/>
            <person name="Gnerre S."/>
            <person name="Grabherr M."/>
            <person name="Kleber M."/>
            <person name="Mauceli E."/>
            <person name="Brockman W."/>
            <person name="Young S."/>
            <person name="LaButti K."/>
            <person name="Sykes S."/>
            <person name="DeCaprio D."/>
            <person name="Crawford M."/>
            <person name="Koehrsen M."/>
            <person name="Engels R."/>
            <person name="Montgomery P."/>
            <person name="Pearson M."/>
            <person name="Howarth C."/>
            <person name="Larson L."/>
            <person name="White J."/>
            <person name="O'Leary S."/>
            <person name="Kodira C."/>
            <person name="Zeng Q."/>
            <person name="Yandava C."/>
            <person name="Alvarado L."/>
            <person name="Longcore J."/>
            <person name="James T."/>
        </authorList>
    </citation>
    <scope>NUCLEOTIDE SEQUENCE [LARGE SCALE GENOMIC DNA]</scope>
    <source>
        <strain evidence="7 8">JEL423</strain>
    </source>
</reference>
<keyword evidence="2" id="KW-0833">Ubl conjugation pathway</keyword>
<dbReference type="InterPro" id="IPR055417">
    <property type="entry name" value="UFD1_N1"/>
</dbReference>
<evidence type="ECO:0000313" key="8">
    <source>
        <dbReference type="Proteomes" id="UP000077115"/>
    </source>
</evidence>
<gene>
    <name evidence="7" type="ORF">BDEG_22734</name>
</gene>
<dbReference type="InterPro" id="IPR032353">
    <property type="entry name" value="AZUL"/>
</dbReference>
<dbReference type="OrthoDB" id="193703at2759"/>
<dbReference type="GO" id="GO:0036503">
    <property type="term" value="P:ERAD pathway"/>
    <property type="evidence" value="ECO:0007669"/>
    <property type="project" value="TreeGrafter"/>
</dbReference>
<dbReference type="PANTHER" id="PTHR12555">
    <property type="entry name" value="UBIQUITIN FUSION DEGRADATON PROTEIN 1"/>
    <property type="match status" value="1"/>
</dbReference>
<proteinExistence type="inferred from homology"/>
<dbReference type="Pfam" id="PF21366">
    <property type="entry name" value="TRAFD1-XIAF1_ZnF"/>
    <property type="match status" value="1"/>
</dbReference>
<dbReference type="InterPro" id="IPR042556">
    <property type="entry name" value="AZUL_sf"/>
</dbReference>
<evidence type="ECO:0000259" key="5">
    <source>
        <dbReference type="Pfam" id="PF21366"/>
    </source>
</evidence>
<name>A0A177WGC6_BATDL</name>
<feature type="domain" description="TRAFD1/XAF1 zinc finger" evidence="5">
    <location>
        <begin position="471"/>
        <end position="501"/>
    </location>
</feature>
<dbReference type="Pfam" id="PF23580">
    <property type="entry name" value="Znf_XAF1_N"/>
    <property type="match status" value="1"/>
</dbReference>
<dbReference type="GO" id="GO:0006511">
    <property type="term" value="P:ubiquitin-dependent protein catabolic process"/>
    <property type="evidence" value="ECO:0007669"/>
    <property type="project" value="InterPro"/>
</dbReference>
<dbReference type="Gene3D" id="3.10.330.10">
    <property type="match status" value="1"/>
</dbReference>
<protein>
    <submittedName>
        <fullName evidence="7">Uncharacterized protein</fullName>
    </submittedName>
</protein>
<dbReference type="InterPro" id="IPR055418">
    <property type="entry name" value="UFD1_N2"/>
</dbReference>
<evidence type="ECO:0000313" key="7">
    <source>
        <dbReference type="EMBL" id="OAJ38836.1"/>
    </source>
</evidence>
<dbReference type="PANTHER" id="PTHR12555:SF13">
    <property type="entry name" value="UBIQUITIN RECOGNITION FACTOR IN ER-ASSOCIATED DEGRADATION PROTEIN 1"/>
    <property type="match status" value="1"/>
</dbReference>
<feature type="domain" description="Ubiquitin fusion degradation protein UFD1 N-terminal subdomain 1" evidence="3">
    <location>
        <begin position="23"/>
        <end position="89"/>
    </location>
</feature>
<dbReference type="GO" id="GO:0034098">
    <property type="term" value="C:VCP-NPL4-UFD1 AAA ATPase complex"/>
    <property type="evidence" value="ECO:0007669"/>
    <property type="project" value="TreeGrafter"/>
</dbReference>
<dbReference type="EMBL" id="DS022302">
    <property type="protein sequence ID" value="OAJ38836.1"/>
    <property type="molecule type" value="Genomic_DNA"/>
</dbReference>
<sequence>MNSLEHATNWSGTLSMLVGSTLSGDRIQLPPSILSALYSYSDVSLSPLTFMIQFVSDTATNTTHGCVREFTAPEGSVIVSPFLAKQLLKSASADSPTDHLLNLTLVSLPKCHFAHLAPLDDTYLQIPDIKYILESHLRQNHSTLTCGETLSITQHSPLRLFQFLIVELKPASACLCIDTDMEVNIHPVDPILAEKAVKNKILGQVAEPDDIINLVWHIDGTHTVPIDSIQANLNHPIYFRVHKPNDISGLRLIVTPSQGDADCFVSLISEHPSILDHDFYNVDMGVSNIWFNLSSSSVDVPFVYIAVVACTPSALFSIKMNVESSKPIDESSGTAETTTPSLEKSDNLETCTNCGSSVPSQTLLMHTAYCQRNNQRCTFCNLVMRKSDFANHWHCDLCKMLCDPAAKEKHKNTHHTAIVCDCGLSLHLPLIANHKQTECPNRFIVCRFCHLRVRAGKLSQTARDLYLGTSLTEHESDCGARTIKCIKCDRSVQLKDIQTHAQFHEFQKTLIKLPPLCTNLNCARWVENAGENVMEMCRSCFAPFWSSSHDPGFQKLAQKLMSKYHQQLTHGCQKADCYNQYCATSMHEQSHKGALDATEAAVQSMELFKRSFFQKKGGYNPSVTTEHYLCISDSVSSKRRYQVETMKQLMKCSSGWGVKAMEANGDDLEQSIKWLESNAPKPE</sequence>
<dbReference type="Gene3D" id="2.40.40.50">
    <property type="entry name" value="Ubiquitin fusion degradation protein UFD1, N-terminal domain"/>
    <property type="match status" value="1"/>
</dbReference>
<reference evidence="7 8" key="2">
    <citation type="submission" date="2016-05" db="EMBL/GenBank/DDBJ databases">
        <title>Lineage-specific infection strategies underlie the spectrum of fungal disease in amphibians.</title>
        <authorList>
            <person name="Cuomo C.A."/>
            <person name="Farrer R.A."/>
            <person name="James T."/>
            <person name="Longcore J."/>
            <person name="Birren B."/>
        </authorList>
    </citation>
    <scope>NUCLEOTIDE SEQUENCE [LARGE SCALE GENOMIC DNA]</scope>
    <source>
        <strain evidence="7 8">JEL423</strain>
    </source>
</reference>
<dbReference type="VEuPathDB" id="FungiDB:BDEG_22734"/>
<evidence type="ECO:0000256" key="2">
    <source>
        <dbReference type="ARBA" id="ARBA00022786"/>
    </source>
</evidence>
<evidence type="ECO:0000259" key="4">
    <source>
        <dbReference type="Pfam" id="PF16558"/>
    </source>
</evidence>
<dbReference type="InterPro" id="IPR004854">
    <property type="entry name" value="Ufd1-like"/>
</dbReference>
<dbReference type="Pfam" id="PF24842">
    <property type="entry name" value="UFD1_N2"/>
    <property type="match status" value="1"/>
</dbReference>
<dbReference type="Gene3D" id="6.10.130.10">
    <property type="entry name" value="Ubiquitin-protein ligase E3A, N-terminal zinc-binding domain (AZUL)"/>
    <property type="match status" value="1"/>
</dbReference>
<organism evidence="7 8">
    <name type="scientific">Batrachochytrium dendrobatidis (strain JEL423)</name>
    <dbReference type="NCBI Taxonomy" id="403673"/>
    <lineage>
        <taxon>Eukaryota</taxon>
        <taxon>Fungi</taxon>
        <taxon>Fungi incertae sedis</taxon>
        <taxon>Chytridiomycota</taxon>
        <taxon>Chytridiomycota incertae sedis</taxon>
        <taxon>Chytridiomycetes</taxon>
        <taxon>Rhizophydiales</taxon>
        <taxon>Rhizophydiales incertae sedis</taxon>
        <taxon>Batrachochytrium</taxon>
    </lineage>
</organism>
<dbReference type="eggNOG" id="KOG1816">
    <property type="taxonomic scope" value="Eukaryota"/>
</dbReference>
<dbReference type="Pfam" id="PF16558">
    <property type="entry name" value="AZUL"/>
    <property type="match status" value="1"/>
</dbReference>
<evidence type="ECO:0000259" key="3">
    <source>
        <dbReference type="Pfam" id="PF03152"/>
    </source>
</evidence>
<dbReference type="InterPro" id="IPR049439">
    <property type="entry name" value="TRAFD1-XIAF1_Znf"/>
</dbReference>
<comment type="similarity">
    <text evidence="1">Belongs to the UFD1 family.</text>
</comment>
<evidence type="ECO:0000259" key="6">
    <source>
        <dbReference type="Pfam" id="PF24842"/>
    </source>
</evidence>
<dbReference type="AlphaFoldDB" id="A0A177WGC6"/>
<dbReference type="Pfam" id="PF03152">
    <property type="entry name" value="UFD1_N1"/>
    <property type="match status" value="1"/>
</dbReference>
<dbReference type="GO" id="GO:0031593">
    <property type="term" value="F:polyubiquitin modification-dependent protein binding"/>
    <property type="evidence" value="ECO:0007669"/>
    <property type="project" value="TreeGrafter"/>
</dbReference>
<dbReference type="InterPro" id="IPR042299">
    <property type="entry name" value="Ufd1-like_Nn"/>
</dbReference>
<dbReference type="STRING" id="403673.A0A177WGC6"/>
<feature type="domain" description="Ubiquitin-protein ligase E3A N-terminal zinc-binding" evidence="4">
    <location>
        <begin position="557"/>
        <end position="610"/>
    </location>
</feature>
<evidence type="ECO:0000256" key="1">
    <source>
        <dbReference type="ARBA" id="ARBA00006043"/>
    </source>
</evidence>
<accession>A0A177WGC6</accession>
<dbReference type="Proteomes" id="UP000077115">
    <property type="component" value="Unassembled WGS sequence"/>
</dbReference>